<proteinExistence type="predicted"/>
<feature type="compositionally biased region" description="Pro residues" evidence="1">
    <location>
        <begin position="77"/>
        <end position="87"/>
    </location>
</feature>
<dbReference type="EMBL" id="JBHRSD010000029">
    <property type="protein sequence ID" value="MFC3033935.1"/>
    <property type="molecule type" value="Genomic_DNA"/>
</dbReference>
<dbReference type="RefSeq" id="WP_377126259.1">
    <property type="nucleotide sequence ID" value="NZ_JBHRSD010000029.1"/>
</dbReference>
<feature type="compositionally biased region" description="Low complexity" evidence="1">
    <location>
        <begin position="63"/>
        <end position="76"/>
    </location>
</feature>
<evidence type="ECO:0000256" key="1">
    <source>
        <dbReference type="SAM" id="MobiDB-lite"/>
    </source>
</evidence>
<gene>
    <name evidence="3" type="ORF">ACFOEE_15555</name>
</gene>
<keyword evidence="2" id="KW-0812">Transmembrane</keyword>
<keyword evidence="4" id="KW-1185">Reference proteome</keyword>
<organism evidence="3 4">
    <name type="scientific">Pseudoalteromonas fenneropenaei</name>
    <dbReference type="NCBI Taxonomy" id="1737459"/>
    <lineage>
        <taxon>Bacteria</taxon>
        <taxon>Pseudomonadati</taxon>
        <taxon>Pseudomonadota</taxon>
        <taxon>Gammaproteobacteria</taxon>
        <taxon>Alteromonadales</taxon>
        <taxon>Pseudoalteromonadaceae</taxon>
        <taxon>Pseudoalteromonas</taxon>
    </lineage>
</organism>
<dbReference type="InterPro" id="IPR021382">
    <property type="entry name" value="DUF3014"/>
</dbReference>
<evidence type="ECO:0000313" key="3">
    <source>
        <dbReference type="EMBL" id="MFC3033935.1"/>
    </source>
</evidence>
<sequence length="291" mass="32318">MSQHQSNSNAANAKKTQLFFAAMVLVVLAVVIAYVLSKQSEPVVNQSAVLEDVVNKVTEPVAEPTEPSLPTTNEPTPTLPEPTPSEPLPQREPEAPVKPPLPTLDNSDTTILAEVKQRLTEQAIKLVAVDDVIRRTVVFVDNLAKGDVAKKHSPVVEPLGKFTALDGDIVIIDPNSYERYTPYVNMLTGMSGAQLVRLYEEYEPLFITAYEEIGYEGDKFRPTLNEAIKELLDTPIPKTPVPLIKDSVTYKYAYPEWEQLSAAQKQFLRMGPENMTKLKTTLKAMQQALEQ</sequence>
<comment type="caution">
    <text evidence="3">The sequence shown here is derived from an EMBL/GenBank/DDBJ whole genome shotgun (WGS) entry which is preliminary data.</text>
</comment>
<evidence type="ECO:0000256" key="2">
    <source>
        <dbReference type="SAM" id="Phobius"/>
    </source>
</evidence>
<dbReference type="Pfam" id="PF11219">
    <property type="entry name" value="DUF3014"/>
    <property type="match status" value="1"/>
</dbReference>
<protein>
    <submittedName>
        <fullName evidence="3">DUF3014 domain-containing protein</fullName>
    </submittedName>
</protein>
<feature type="region of interest" description="Disordered" evidence="1">
    <location>
        <begin position="59"/>
        <end position="106"/>
    </location>
</feature>
<keyword evidence="2" id="KW-0472">Membrane</keyword>
<feature type="transmembrane region" description="Helical" evidence="2">
    <location>
        <begin position="18"/>
        <end position="36"/>
    </location>
</feature>
<name>A0ABV7CMZ0_9GAMM</name>
<reference evidence="4" key="1">
    <citation type="journal article" date="2019" name="Int. J. Syst. Evol. Microbiol.">
        <title>The Global Catalogue of Microorganisms (GCM) 10K type strain sequencing project: providing services to taxonomists for standard genome sequencing and annotation.</title>
        <authorList>
            <consortium name="The Broad Institute Genomics Platform"/>
            <consortium name="The Broad Institute Genome Sequencing Center for Infectious Disease"/>
            <person name="Wu L."/>
            <person name="Ma J."/>
        </authorList>
    </citation>
    <scope>NUCLEOTIDE SEQUENCE [LARGE SCALE GENOMIC DNA]</scope>
    <source>
        <strain evidence="4">KCTC 42730</strain>
    </source>
</reference>
<evidence type="ECO:0000313" key="4">
    <source>
        <dbReference type="Proteomes" id="UP001595453"/>
    </source>
</evidence>
<accession>A0ABV7CMZ0</accession>
<dbReference type="Proteomes" id="UP001595453">
    <property type="component" value="Unassembled WGS sequence"/>
</dbReference>
<keyword evidence="2" id="KW-1133">Transmembrane helix</keyword>